<name>A0A6M4JFY8_9MOLU</name>
<organism evidence="1 2">
    <name type="scientific">Mycoplasma miroungirhinis</name>
    <dbReference type="NCBI Taxonomy" id="754516"/>
    <lineage>
        <taxon>Bacteria</taxon>
        <taxon>Bacillati</taxon>
        <taxon>Mycoplasmatota</taxon>
        <taxon>Mollicutes</taxon>
        <taxon>Mycoplasmataceae</taxon>
        <taxon>Mycoplasma</taxon>
    </lineage>
</organism>
<dbReference type="RefSeq" id="WP_171112489.1">
    <property type="nucleotide sequence ID" value="NZ_CP053097.1"/>
</dbReference>
<sequence length="62" mass="7536">MENTEITYNHEEYMINLKNDLAIQHSLDLKEFDILDDFSPEAEKLYDDLSKKIELKWQFKNK</sequence>
<gene>
    <name evidence="1" type="ORF">HLA92_00570</name>
</gene>
<dbReference type="AlphaFoldDB" id="A0A6M4JFY8"/>
<evidence type="ECO:0000313" key="1">
    <source>
        <dbReference type="EMBL" id="QJR43942.1"/>
    </source>
</evidence>
<protein>
    <submittedName>
        <fullName evidence="1">Uncharacterized protein</fullName>
    </submittedName>
</protein>
<evidence type="ECO:0000313" key="2">
    <source>
        <dbReference type="Proteomes" id="UP000502118"/>
    </source>
</evidence>
<dbReference type="KEGG" id="mmio:HLA92_00570"/>
<reference evidence="1 2" key="1">
    <citation type="submission" date="2020-05" db="EMBL/GenBank/DDBJ databases">
        <title>Novel Mycoplasma species detected in Mirounga angustirostris (northern elephant seal) from the USA.</title>
        <authorList>
            <person name="Volokhov D.V."/>
        </authorList>
    </citation>
    <scope>NUCLEOTIDE SEQUENCE [LARGE SCALE GENOMIC DNA]</scope>
    <source>
        <strain evidence="1 2">Mirounga ES2806-NAS</strain>
    </source>
</reference>
<proteinExistence type="predicted"/>
<dbReference type="Proteomes" id="UP000502118">
    <property type="component" value="Chromosome"/>
</dbReference>
<dbReference type="EMBL" id="CP053097">
    <property type="protein sequence ID" value="QJR43942.1"/>
    <property type="molecule type" value="Genomic_DNA"/>
</dbReference>
<accession>A0A6M4JFY8</accession>
<keyword evidence="2" id="KW-1185">Reference proteome</keyword>